<dbReference type="InterPro" id="IPR012977">
    <property type="entry name" value="SDA1_N"/>
</dbReference>
<evidence type="ECO:0000256" key="5">
    <source>
        <dbReference type="ARBA" id="ARBA00023242"/>
    </source>
</evidence>
<organism evidence="11 12">
    <name type="scientific">Linderina pennispora</name>
    <dbReference type="NCBI Taxonomy" id="61395"/>
    <lineage>
        <taxon>Eukaryota</taxon>
        <taxon>Fungi</taxon>
        <taxon>Fungi incertae sedis</taxon>
        <taxon>Zoopagomycota</taxon>
        <taxon>Kickxellomycotina</taxon>
        <taxon>Kickxellomycetes</taxon>
        <taxon>Kickxellales</taxon>
        <taxon>Kickxellaceae</taxon>
        <taxon>Linderina</taxon>
    </lineage>
</organism>
<comment type="caution">
    <text evidence="11">The sequence shown here is derived from an EMBL/GenBank/DDBJ whole genome shotgun (WGS) entry which is preliminary data.</text>
</comment>
<dbReference type="InterPro" id="IPR027312">
    <property type="entry name" value="Sda1"/>
</dbReference>
<dbReference type="GO" id="GO:0042273">
    <property type="term" value="P:ribosomal large subunit biogenesis"/>
    <property type="evidence" value="ECO:0007669"/>
    <property type="project" value="UniProtKB-UniRule"/>
</dbReference>
<dbReference type="GeneID" id="63803151"/>
<evidence type="ECO:0000313" key="12">
    <source>
        <dbReference type="Proteomes" id="UP000193922"/>
    </source>
</evidence>
<feature type="compositionally biased region" description="Basic residues" evidence="7">
    <location>
        <begin position="766"/>
        <end position="779"/>
    </location>
</feature>
<feature type="domain" description="SDA1 N-terminal" evidence="9">
    <location>
        <begin position="63"/>
        <end position="469"/>
    </location>
</feature>
<evidence type="ECO:0000256" key="3">
    <source>
        <dbReference type="ARBA" id="ARBA00022517"/>
    </source>
</evidence>
<evidence type="ECO:0000259" key="8">
    <source>
        <dbReference type="Pfam" id="PF05285"/>
    </source>
</evidence>
<feature type="compositionally biased region" description="Basic and acidic residues" evidence="7">
    <location>
        <begin position="712"/>
        <end position="735"/>
    </location>
</feature>
<sequence length="779" mass="88724">MGRKQRSANLLNNLPQLQNLIKRDPSSYREEFKQQLQHFEASLAIFELKPDEEAREFGEQINFLSQVAKCYPRDCMHFPDKLIGLLQKHYPVLNSDLRRSIVQALILLRSRRVVSNMKVMPLFFTLFRCRDKPLRELLYKHIVNDVKLANKGKHRNHKLNKALQGFMYTMITSADAQDKQGEGAIAAKKSLDVCVELYRKGIWTDAKAVNVIAQACFSPITKVMMTAVQFFLNPIKKKSDGDESDSDGDVDNSKAGSRYVPLSMVQHQSNVTKKTKYRKRKLERIERQYKREQAKRTGAYFDDDAEEKKGKKKQVVVNFEAISLIHDPQGFTEKLFGKVHAATTATKRGGGSVERFEVRLAILRLVSRMINHHQLQLLAFYPFFQRYLQPHQTEVTQILAILATACHAFTPPDVLQPLIRATADNFVADHCAPEVMCAGLNTIRAIATRQPLAVDADLLNDLIQYRKHKDKGVMMAARSLLALYRSVNPEMLSRRDRGRDASMGEGVNIMAAFGEARPAEGVEGAELLEDEEEAGGEDQEQLEAGWEQFEAATDSEEEEEEEEDGEEWANADDDDEAVIEVGSSDEEEGGRRSGDEEEAVVEAVVEAVPAKAAPKRQRIEMTRFLTNEDFDRIDKLKRRQKKGTLPTPVRVKTDDYSDDDEVDLSDASSSSSSDSENNDYVDNVDILGDYHTRKRRRKATYEERTATIMAGREGRDKFSSSKAKRDRDGRSLSNKEKRKTKDYRMISHKRGVVKKGRRSLVEKQRSLRKHIVKQKKKGF</sequence>
<reference evidence="11 12" key="1">
    <citation type="submission" date="2016-07" db="EMBL/GenBank/DDBJ databases">
        <title>Pervasive Adenine N6-methylation of Active Genes in Fungi.</title>
        <authorList>
            <consortium name="DOE Joint Genome Institute"/>
            <person name="Mondo S.J."/>
            <person name="Dannebaum R.O."/>
            <person name="Kuo R.C."/>
            <person name="Labutti K."/>
            <person name="Haridas S."/>
            <person name="Kuo A."/>
            <person name="Salamov A."/>
            <person name="Ahrendt S.R."/>
            <person name="Lipzen A."/>
            <person name="Sullivan W."/>
            <person name="Andreopoulos W.B."/>
            <person name="Clum A."/>
            <person name="Lindquist E."/>
            <person name="Daum C."/>
            <person name="Ramamoorthy G.K."/>
            <person name="Gryganskyi A."/>
            <person name="Culley D."/>
            <person name="Magnuson J.K."/>
            <person name="James T.Y."/>
            <person name="O'Malley M.A."/>
            <person name="Stajich J.E."/>
            <person name="Spatafora J.W."/>
            <person name="Visel A."/>
            <person name="Grigoriev I.V."/>
        </authorList>
    </citation>
    <scope>NUCLEOTIDE SEQUENCE [LARGE SCALE GENOMIC DNA]</scope>
    <source>
        <strain evidence="11 12">ATCC 12442</strain>
    </source>
</reference>
<comment type="similarity">
    <text evidence="1 6">Belongs to the SDA1 family.</text>
</comment>
<dbReference type="STRING" id="61395.A0A1Y1WH49"/>
<dbReference type="GO" id="GO:0000055">
    <property type="term" value="P:ribosomal large subunit export from nucleus"/>
    <property type="evidence" value="ECO:0007669"/>
    <property type="project" value="UniProtKB-UniRule"/>
</dbReference>
<evidence type="ECO:0000256" key="1">
    <source>
        <dbReference type="ARBA" id="ARBA00005783"/>
    </source>
</evidence>
<dbReference type="Pfam" id="PF08158">
    <property type="entry name" value="SDA1_HEAT"/>
    <property type="match status" value="1"/>
</dbReference>
<feature type="region of interest" description="Disordered" evidence="7">
    <location>
        <begin position="549"/>
        <end position="577"/>
    </location>
</feature>
<keyword evidence="5 6" id="KW-0539">Nucleus</keyword>
<evidence type="ECO:0000313" key="11">
    <source>
        <dbReference type="EMBL" id="ORX72890.1"/>
    </source>
</evidence>
<dbReference type="OrthoDB" id="2196187at2759"/>
<feature type="compositionally biased region" description="Basic residues" evidence="7">
    <location>
        <begin position="736"/>
        <end position="758"/>
    </location>
</feature>
<comment type="subcellular location">
    <subcellularLocation>
        <location evidence="6">Nucleus</location>
        <location evidence="6">Nucleolus</location>
    </subcellularLocation>
</comment>
<dbReference type="RefSeq" id="XP_040746230.1">
    <property type="nucleotide sequence ID" value="XM_040886503.1"/>
</dbReference>
<protein>
    <recommendedName>
        <fullName evidence="6">Protein SDA1</fullName>
    </recommendedName>
</protein>
<evidence type="ECO:0000256" key="2">
    <source>
        <dbReference type="ARBA" id="ARBA00022448"/>
    </source>
</evidence>
<keyword evidence="4 6" id="KW-0653">Protein transport</keyword>
<evidence type="ECO:0000256" key="6">
    <source>
        <dbReference type="RuleBase" id="RU365057"/>
    </source>
</evidence>
<dbReference type="PANTHER" id="PTHR12730:SF0">
    <property type="entry name" value="PROTEIN SDA1 HOMOLOG"/>
    <property type="match status" value="1"/>
</dbReference>
<dbReference type="EMBL" id="MCFD01000002">
    <property type="protein sequence ID" value="ORX72890.1"/>
    <property type="molecule type" value="Genomic_DNA"/>
</dbReference>
<evidence type="ECO:0000256" key="4">
    <source>
        <dbReference type="ARBA" id="ARBA00022927"/>
    </source>
</evidence>
<dbReference type="Proteomes" id="UP000193922">
    <property type="component" value="Unassembled WGS sequence"/>
</dbReference>
<name>A0A1Y1WH49_9FUNG</name>
<dbReference type="InterPro" id="IPR016024">
    <property type="entry name" value="ARM-type_fold"/>
</dbReference>
<dbReference type="InterPro" id="IPR048292">
    <property type="entry name" value="SDA1_C"/>
</dbReference>
<proteinExistence type="inferred from homology"/>
<evidence type="ECO:0000259" key="10">
    <source>
        <dbReference type="Pfam" id="PF21638"/>
    </source>
</evidence>
<gene>
    <name evidence="11" type="ORF">DL89DRAFT_265069</name>
</gene>
<dbReference type="InterPro" id="IPR007949">
    <property type="entry name" value="SDA1_MD"/>
</dbReference>
<evidence type="ECO:0000259" key="9">
    <source>
        <dbReference type="Pfam" id="PF08158"/>
    </source>
</evidence>
<comment type="function">
    <text evidence="6">Required for 60S pre-ribosomal subunits export to the cytoplasm.</text>
</comment>
<feature type="domain" description="SDA1 middle" evidence="8">
    <location>
        <begin position="553"/>
        <end position="711"/>
    </location>
</feature>
<feature type="region of interest" description="Disordered" evidence="7">
    <location>
        <begin position="637"/>
        <end position="779"/>
    </location>
</feature>
<dbReference type="PANTHER" id="PTHR12730">
    <property type="entry name" value="HSDA/SDA1-RELATED"/>
    <property type="match status" value="1"/>
</dbReference>
<dbReference type="Pfam" id="PF05285">
    <property type="entry name" value="SDA1_dom"/>
    <property type="match status" value="1"/>
</dbReference>
<keyword evidence="3 6" id="KW-0690">Ribosome biogenesis</keyword>
<dbReference type="Pfam" id="PF21638">
    <property type="entry name" value="SDA1_C"/>
    <property type="match status" value="1"/>
</dbReference>
<feature type="domain" description="SDA1 C-terminal" evidence="10">
    <location>
        <begin position="731"/>
        <end position="777"/>
    </location>
</feature>
<accession>A0A1Y1WH49</accession>
<evidence type="ECO:0000256" key="7">
    <source>
        <dbReference type="SAM" id="MobiDB-lite"/>
    </source>
</evidence>
<dbReference type="GO" id="GO:0015031">
    <property type="term" value="P:protein transport"/>
    <property type="evidence" value="ECO:0007669"/>
    <property type="project" value="UniProtKB-KW"/>
</dbReference>
<dbReference type="AlphaFoldDB" id="A0A1Y1WH49"/>
<keyword evidence="12" id="KW-1185">Reference proteome</keyword>
<keyword evidence="2 6" id="KW-0813">Transport</keyword>
<dbReference type="GO" id="GO:0005730">
    <property type="term" value="C:nucleolus"/>
    <property type="evidence" value="ECO:0007669"/>
    <property type="project" value="UniProtKB-SubCell"/>
</dbReference>
<dbReference type="SUPFAM" id="SSF48371">
    <property type="entry name" value="ARM repeat"/>
    <property type="match status" value="1"/>
</dbReference>
<feature type="compositionally biased region" description="Acidic residues" evidence="7">
    <location>
        <begin position="553"/>
        <end position="577"/>
    </location>
</feature>
<feature type="compositionally biased region" description="Low complexity" evidence="7">
    <location>
        <begin position="665"/>
        <end position="685"/>
    </location>
</feature>